<feature type="compositionally biased region" description="Acidic residues" evidence="2">
    <location>
        <begin position="574"/>
        <end position="587"/>
    </location>
</feature>
<feature type="compositionally biased region" description="Basic and acidic residues" evidence="2">
    <location>
        <begin position="386"/>
        <end position="395"/>
    </location>
</feature>
<protein>
    <submittedName>
        <fullName evidence="3">Uncharacterized protein</fullName>
    </submittedName>
</protein>
<feature type="compositionally biased region" description="Polar residues" evidence="2">
    <location>
        <begin position="435"/>
        <end position="444"/>
    </location>
</feature>
<feature type="region of interest" description="Disordered" evidence="2">
    <location>
        <begin position="1218"/>
        <end position="1242"/>
    </location>
</feature>
<feature type="region of interest" description="Disordered" evidence="2">
    <location>
        <begin position="313"/>
        <end position="338"/>
    </location>
</feature>
<evidence type="ECO:0000313" key="3">
    <source>
        <dbReference type="EMBL" id="CAH1772232.1"/>
    </source>
</evidence>
<comment type="caution">
    <text evidence="3">The sequence shown here is derived from an EMBL/GenBank/DDBJ whole genome shotgun (WGS) entry which is preliminary data.</text>
</comment>
<organism evidence="3 4">
    <name type="scientific">Owenia fusiformis</name>
    <name type="common">Polychaete worm</name>
    <dbReference type="NCBI Taxonomy" id="6347"/>
    <lineage>
        <taxon>Eukaryota</taxon>
        <taxon>Metazoa</taxon>
        <taxon>Spiralia</taxon>
        <taxon>Lophotrochozoa</taxon>
        <taxon>Annelida</taxon>
        <taxon>Polychaeta</taxon>
        <taxon>Sedentaria</taxon>
        <taxon>Canalipalpata</taxon>
        <taxon>Sabellida</taxon>
        <taxon>Oweniida</taxon>
        <taxon>Oweniidae</taxon>
        <taxon>Owenia</taxon>
    </lineage>
</organism>
<feature type="compositionally biased region" description="Basic and acidic residues" evidence="2">
    <location>
        <begin position="1040"/>
        <end position="1050"/>
    </location>
</feature>
<feature type="region of interest" description="Disordered" evidence="2">
    <location>
        <begin position="351"/>
        <end position="395"/>
    </location>
</feature>
<accession>A0A8J1UVQ6</accession>
<feature type="region of interest" description="Disordered" evidence="2">
    <location>
        <begin position="948"/>
        <end position="1150"/>
    </location>
</feature>
<feature type="compositionally biased region" description="Polar residues" evidence="2">
    <location>
        <begin position="369"/>
        <end position="384"/>
    </location>
</feature>
<feature type="region of interest" description="Disordered" evidence="2">
    <location>
        <begin position="424"/>
        <end position="478"/>
    </location>
</feature>
<keyword evidence="1" id="KW-0175">Coiled coil</keyword>
<evidence type="ECO:0000256" key="2">
    <source>
        <dbReference type="SAM" id="MobiDB-lite"/>
    </source>
</evidence>
<feature type="region of interest" description="Disordered" evidence="2">
    <location>
        <begin position="1"/>
        <end position="23"/>
    </location>
</feature>
<feature type="compositionally biased region" description="Basic and acidic residues" evidence="2">
    <location>
        <begin position="546"/>
        <end position="573"/>
    </location>
</feature>
<feature type="compositionally biased region" description="Polar residues" evidence="2">
    <location>
        <begin position="862"/>
        <end position="888"/>
    </location>
</feature>
<feature type="compositionally biased region" description="Basic and acidic residues" evidence="2">
    <location>
        <begin position="1088"/>
        <end position="1119"/>
    </location>
</feature>
<sequence length="1703" mass="189759">MTDHGYFSIDGGSSAISPHKDSQTIETKSLATTATSMTPRLPKIILRDTRGRELDTESVFQTKIYEAKWRLQHGGAPSNSSDWRLPHVPVVARPDFSRVNPEKLERLRASRLKHGFSSHLSRSDSFPGSLADIGEEENFLPSSFSFPENLPNLATAVLKKKHVRSRSSDSAAYYHSSQYYRDALENAGDKVFLPIAWTAPLHNKELSETEKRENPYVWPGLCTGCQRVDNELCYGCEQSAIPHLHKVKPVRTGGGFTYYKRDYPKQEDKKKNPLYWKTKGDYNGNIHLHGIDFPDMRKYGVSLNIAKSTIDGSAGDMQMRSKDDGDIDTKRKSPSKRVQYADDLQQLLPLAETGSPGSELSFSAPPTPSRSGSGYSGSTASRSNAKTRESASQKDDILSSHFGEPLHDEHSQQSLIEDDTLNGVMRNMKPKSPSLIENPSLNETTDTRVSRPPSKTPCNSADSKEPGVQAEDNRSSPVARAATLEVEPIYLTEDTSRIDEEGKVISPGTPGSEIDKDIVSSTQHTSLHDTRVRTVVAKIIDTSNDPSEHEGRSDDEQYINNDDKDARYEKDATGVDEDDAEDVEDAGAGDAGVEDAGAGDASVDDAGAGDASVDDAGADDASVDDAGVDPEDETDTVIDGVESHTTGTYIGTEETDANTTGLSLGSRHSRRSRGSLYKAPKAFEIKRGKTKVTKASDPFAKDRDIQLPKYKEFTVTKSDKPTTEFVDFEHKPVDYQEPKQFQLKEPIRKPIEPWTPPTKPETLKSNSTHTSLAIDSPKPNSAPREQSPPSTADSGVVTIPQPGEPKPPLTAANIDENISRPEIINTPQGANTIPLQTNITPIAQTEYIPISGQFSHKPRTAPSKSHTPKTPSLEISTKPIDSSTNSRHITPPNFIKTKVGSFKSKAKEVGMASRVFKAFRKQEQSKNSQIASPDREVVVLHTQTSLEIKDNGSPKIPTPTIELHHSAPLPSPIDIHDTPSPIPSVGDVDRHEAVNVTPLSSRSQFYTDPEPTEPTEEKQPSPVMDDGPKKEVVDTSITPETDHGYIFHDPELEDFSEEPVAVTPIKDPTPEPAVKETEPTVPKLPRYSIKESKKSTERKRAGAPKKKEPVKKKEKEVIVEKAPTPVEKPETPPPSKPQTPAVVVTKGEPLPPIRFKPPPIKMAPPKLPVAPVVAPPKLPLFPEDASKHNHNKTAIEKKPVIEHPPIQKKPTNTELLAKKRASQPKRRRTRNVPNANEEPKDLRTMHDPLNYLAKYCIIQPERMPYYERVFNRTLANQGYPYDDIPESRIPKGQTEPISTELPDMLMVIGNTDADGDKLQSLGHGAITPHEVKMITDHTLINRVPAYKGATGLGESDEYVNKLSYTLDNYYDRYDNIQAKLDELKADKNSRLITMIRKHHPEIMRSDYVAPKKKGKKKDKKNKSSKTKETAGDAETEQAEEEPTSPRILTNEMIIERLDTHSLAVLEADPDISQMNLELERMKEKIHEIDDRIEDLEDEKKLMLVYSRDQFHRNEIDQANDAQFLRKQSALYQRLNPQEDLEMNLVEVEEALQHINNNLISQSEMAFIFHVLDLPGRRRINLKLFSAVAALSEKITQVEPLVRKLINKLDFQALTIKTDRCKELFYLLDEKDFDVPTGKVSARNLGIDLIAGGVSPENTEYVMSKFNREHKGVVDFLDYLIYIPLFIEIHERIVMDPLNFIRNL</sequence>
<feature type="compositionally biased region" description="Acidic residues" evidence="2">
    <location>
        <begin position="1431"/>
        <end position="1442"/>
    </location>
</feature>
<dbReference type="OrthoDB" id="2121618at2759"/>
<feature type="region of interest" description="Disordered" evidence="2">
    <location>
        <begin position="1403"/>
        <end position="1448"/>
    </location>
</feature>
<evidence type="ECO:0000256" key="1">
    <source>
        <dbReference type="SAM" id="Coils"/>
    </source>
</evidence>
<feature type="compositionally biased region" description="Polar residues" evidence="2">
    <location>
        <begin position="763"/>
        <end position="773"/>
    </location>
</feature>
<reference evidence="3" key="1">
    <citation type="submission" date="2022-03" db="EMBL/GenBank/DDBJ databases">
        <authorList>
            <person name="Martin C."/>
        </authorList>
    </citation>
    <scope>NUCLEOTIDE SEQUENCE</scope>
</reference>
<feature type="region of interest" description="Disordered" evidence="2">
    <location>
        <begin position="855"/>
        <end position="892"/>
    </location>
</feature>
<feature type="region of interest" description="Disordered" evidence="2">
    <location>
        <begin position="736"/>
        <end position="814"/>
    </location>
</feature>
<feature type="compositionally biased region" description="Basic and acidic residues" evidence="2">
    <location>
        <begin position="319"/>
        <end position="331"/>
    </location>
</feature>
<feature type="region of interest" description="Disordered" evidence="2">
    <location>
        <begin position="541"/>
        <end position="678"/>
    </location>
</feature>
<feature type="compositionally biased region" description="Low complexity" evidence="2">
    <location>
        <begin position="594"/>
        <end position="611"/>
    </location>
</feature>
<dbReference type="PANTHER" id="PTHR35538:SF6">
    <property type="entry name" value="EF-HAND DOMAIN-CONTAINING PROTEIN"/>
    <property type="match status" value="1"/>
</dbReference>
<proteinExistence type="predicted"/>
<dbReference type="EMBL" id="CAIIXF020000001">
    <property type="protein sequence ID" value="CAH1772232.1"/>
    <property type="molecule type" value="Genomic_DNA"/>
</dbReference>
<evidence type="ECO:0000313" key="4">
    <source>
        <dbReference type="Proteomes" id="UP000749559"/>
    </source>
</evidence>
<gene>
    <name evidence="3" type="ORF">OFUS_LOCUS19</name>
</gene>
<keyword evidence="4" id="KW-1185">Reference proteome</keyword>
<dbReference type="Proteomes" id="UP000749559">
    <property type="component" value="Unassembled WGS sequence"/>
</dbReference>
<feature type="compositionally biased region" description="Acidic residues" evidence="2">
    <location>
        <begin position="612"/>
        <end position="636"/>
    </location>
</feature>
<feature type="coiled-coil region" evidence="1">
    <location>
        <begin position="1471"/>
        <end position="1498"/>
    </location>
</feature>
<feature type="compositionally biased region" description="Basic residues" evidence="2">
    <location>
        <begin position="1410"/>
        <end position="1424"/>
    </location>
</feature>
<feature type="compositionally biased region" description="Polar residues" evidence="2">
    <location>
        <begin position="783"/>
        <end position="793"/>
    </location>
</feature>
<name>A0A8J1UVQ6_OWEFU</name>
<feature type="compositionally biased region" description="Polar residues" evidence="2">
    <location>
        <begin position="997"/>
        <end position="1006"/>
    </location>
</feature>
<dbReference type="PANTHER" id="PTHR35538">
    <property type="entry name" value="LIG_CHAN-GLU_BD DOMAIN-CONTAINING PROTEIN"/>
    <property type="match status" value="1"/>
</dbReference>
<feature type="compositionally biased region" description="Basic residues" evidence="2">
    <location>
        <begin position="1218"/>
        <end position="1230"/>
    </location>
</feature>